<keyword evidence="6 9" id="KW-1133">Transmembrane helix</keyword>
<comment type="similarity">
    <text evidence="2">Belongs to the tellurite-resistance/dicarboxylate transporter (TDT) family.</text>
</comment>
<feature type="transmembrane region" description="Helical" evidence="9">
    <location>
        <begin position="427"/>
        <end position="449"/>
    </location>
</feature>
<keyword evidence="4" id="KW-1003">Cell membrane</keyword>
<feature type="transmembrane region" description="Helical" evidence="9">
    <location>
        <begin position="131"/>
        <end position="152"/>
    </location>
</feature>
<dbReference type="CDD" id="cd09318">
    <property type="entry name" value="TDT_SSU1"/>
    <property type="match status" value="1"/>
</dbReference>
<dbReference type="AlphaFoldDB" id="A0A1Y2ENT3"/>
<feature type="transmembrane region" description="Helical" evidence="9">
    <location>
        <begin position="239"/>
        <end position="263"/>
    </location>
</feature>
<evidence type="ECO:0000256" key="8">
    <source>
        <dbReference type="SAM" id="MobiDB-lite"/>
    </source>
</evidence>
<feature type="transmembrane region" description="Helical" evidence="9">
    <location>
        <begin position="270"/>
        <end position="297"/>
    </location>
</feature>
<dbReference type="FunCoup" id="A0A1Y2ENT3">
    <property type="interactions" value="63"/>
</dbReference>
<accession>A0A1Y2ENT3</accession>
<dbReference type="PANTHER" id="PTHR31686">
    <property type="match status" value="1"/>
</dbReference>
<dbReference type="GO" id="GO:0000319">
    <property type="term" value="F:sulfite transmembrane transporter activity"/>
    <property type="evidence" value="ECO:0007669"/>
    <property type="project" value="TreeGrafter"/>
</dbReference>
<evidence type="ECO:0000256" key="5">
    <source>
        <dbReference type="ARBA" id="ARBA00022692"/>
    </source>
</evidence>
<evidence type="ECO:0000256" key="7">
    <source>
        <dbReference type="ARBA" id="ARBA00023136"/>
    </source>
</evidence>
<reference evidence="10 11" key="1">
    <citation type="submission" date="2016-07" db="EMBL/GenBank/DDBJ databases">
        <title>Pervasive Adenine N6-methylation of Active Genes in Fungi.</title>
        <authorList>
            <consortium name="DOE Joint Genome Institute"/>
            <person name="Mondo S.J."/>
            <person name="Dannebaum R.O."/>
            <person name="Kuo R.C."/>
            <person name="Labutti K."/>
            <person name="Haridas S."/>
            <person name="Kuo A."/>
            <person name="Salamov A."/>
            <person name="Ahrendt S.R."/>
            <person name="Lipzen A."/>
            <person name="Sullivan W."/>
            <person name="Andreopoulos W.B."/>
            <person name="Clum A."/>
            <person name="Lindquist E."/>
            <person name="Daum C."/>
            <person name="Ramamoorthy G.K."/>
            <person name="Gryganskyi A."/>
            <person name="Culley D."/>
            <person name="Magnuson J.K."/>
            <person name="James T.Y."/>
            <person name="O'Malley M.A."/>
            <person name="Stajich J.E."/>
            <person name="Spatafora J.W."/>
            <person name="Visel A."/>
            <person name="Grigoriev I.V."/>
        </authorList>
    </citation>
    <scope>NUCLEOTIDE SEQUENCE [LARGE SCALE GENOMIC DNA]</scope>
    <source>
        <strain evidence="10 11">62-1032</strain>
    </source>
</reference>
<dbReference type="STRING" id="106004.A0A1Y2ENT3"/>
<feature type="compositionally biased region" description="Low complexity" evidence="8">
    <location>
        <begin position="1"/>
        <end position="26"/>
    </location>
</feature>
<feature type="transmembrane region" description="Helical" evidence="9">
    <location>
        <begin position="372"/>
        <end position="394"/>
    </location>
</feature>
<name>A0A1Y2ENT3_9BASI</name>
<evidence type="ECO:0000256" key="4">
    <source>
        <dbReference type="ARBA" id="ARBA00022475"/>
    </source>
</evidence>
<evidence type="ECO:0000313" key="11">
    <source>
        <dbReference type="Proteomes" id="UP000193467"/>
    </source>
</evidence>
<evidence type="ECO:0000313" key="10">
    <source>
        <dbReference type="EMBL" id="ORY73240.1"/>
    </source>
</evidence>
<dbReference type="Gene3D" id="1.50.10.150">
    <property type="entry name" value="Voltage-dependent anion channel"/>
    <property type="match status" value="1"/>
</dbReference>
<dbReference type="InterPro" id="IPR051629">
    <property type="entry name" value="Sulfite_efflux_TDT"/>
</dbReference>
<feature type="transmembrane region" description="Helical" evidence="9">
    <location>
        <begin position="401"/>
        <end position="421"/>
    </location>
</feature>
<sequence length="484" mass="52063">MAASELPAATAPAPSAAAHTSTASPAERPVERTVTEQSATATLARGVSISEDGAAKEGRSVGSSPSTQGAPVMRRPSLSQHPLFAAKARGLRTRIMRFTPSWFSVTMGTGIVNTLLFDLPWEATHPAFRGIGAAFLVFDMGLFVAFTIISITRYALFPKIFLVMLAHETHSLFLGTIPMGFVTITSGIARTGTEYGIEKALDGALVMWWIALVMSVFTAFGVPFIMFTKHNHTAEALTAAWLLPVVPPITIAAVGSSLCRLLIERDRLDYAFTILVASYVMNGVGLLIACGLMVIYFQRLAVHHLPPRELIVSTFLPLGPCGQGGFALIELGRIALDLLPKLAALHPHRTEMQELSQLGPALLGSGLMSGMLLWGLGIWWMFVAVVSVGSHYIGKTVAFNMGWWAFTFPLGSLNLLTYSLGNLFNSMFFNVVGAMMTFCVVALWTIVFIPTVTGFFRGTLFPAPCLAALPPAYVDRLPGGQTPP</sequence>
<gene>
    <name evidence="10" type="ORF">BCR35DRAFT_307258</name>
</gene>
<dbReference type="Proteomes" id="UP000193467">
    <property type="component" value="Unassembled WGS sequence"/>
</dbReference>
<dbReference type="InParanoid" id="A0A1Y2ENT3"/>
<evidence type="ECO:0000256" key="2">
    <source>
        <dbReference type="ARBA" id="ARBA00008566"/>
    </source>
</evidence>
<dbReference type="FunFam" id="1.50.10.150:FF:000004">
    <property type="entry name" value="Malic acid transporter"/>
    <property type="match status" value="1"/>
</dbReference>
<dbReference type="InterPro" id="IPR038665">
    <property type="entry name" value="Voltage-dep_anion_channel_sf"/>
</dbReference>
<comment type="caution">
    <text evidence="10">The sequence shown here is derived from an EMBL/GenBank/DDBJ whole genome shotgun (WGS) entry which is preliminary data.</text>
</comment>
<dbReference type="GO" id="GO:0005886">
    <property type="term" value="C:plasma membrane"/>
    <property type="evidence" value="ECO:0007669"/>
    <property type="project" value="UniProtKB-SubCell"/>
</dbReference>
<feature type="transmembrane region" description="Helical" evidence="9">
    <location>
        <begin position="172"/>
        <end position="193"/>
    </location>
</feature>
<evidence type="ECO:0000256" key="3">
    <source>
        <dbReference type="ARBA" id="ARBA00022448"/>
    </source>
</evidence>
<proteinExistence type="inferred from homology"/>
<keyword evidence="5 9" id="KW-0812">Transmembrane</keyword>
<comment type="subcellular location">
    <subcellularLocation>
        <location evidence="1">Cell membrane</location>
        <topology evidence="1">Multi-pass membrane protein</topology>
    </subcellularLocation>
</comment>
<keyword evidence="7 9" id="KW-0472">Membrane</keyword>
<dbReference type="Pfam" id="PF03595">
    <property type="entry name" value="SLAC1"/>
    <property type="match status" value="1"/>
</dbReference>
<feature type="region of interest" description="Disordered" evidence="8">
    <location>
        <begin position="1"/>
        <end position="74"/>
    </location>
</feature>
<feature type="transmembrane region" description="Helical" evidence="9">
    <location>
        <begin position="101"/>
        <end position="119"/>
    </location>
</feature>
<keyword evidence="3" id="KW-0813">Transport</keyword>
<protein>
    <submittedName>
        <fullName evidence="10">Voltage-dependent anion channel-domain-containing protein</fullName>
    </submittedName>
</protein>
<organism evidence="10 11">
    <name type="scientific">Leucosporidium creatinivorum</name>
    <dbReference type="NCBI Taxonomy" id="106004"/>
    <lineage>
        <taxon>Eukaryota</taxon>
        <taxon>Fungi</taxon>
        <taxon>Dikarya</taxon>
        <taxon>Basidiomycota</taxon>
        <taxon>Pucciniomycotina</taxon>
        <taxon>Microbotryomycetes</taxon>
        <taxon>Leucosporidiales</taxon>
        <taxon>Leucosporidium</taxon>
    </lineage>
</organism>
<dbReference type="OrthoDB" id="1099at2759"/>
<dbReference type="PANTHER" id="PTHR31686:SF1">
    <property type="entry name" value="SULFITE EFFLUX PUMP SSU1"/>
    <property type="match status" value="1"/>
</dbReference>
<evidence type="ECO:0000256" key="1">
    <source>
        <dbReference type="ARBA" id="ARBA00004651"/>
    </source>
</evidence>
<evidence type="ECO:0000256" key="6">
    <source>
        <dbReference type="ARBA" id="ARBA00022989"/>
    </source>
</evidence>
<keyword evidence="11" id="KW-1185">Reference proteome</keyword>
<dbReference type="InterPro" id="IPR004695">
    <property type="entry name" value="SLAC1/Mae1/Ssu1/TehA"/>
</dbReference>
<feature type="transmembrane region" description="Helical" evidence="9">
    <location>
        <begin position="205"/>
        <end position="227"/>
    </location>
</feature>
<evidence type="ECO:0000256" key="9">
    <source>
        <dbReference type="SAM" id="Phobius"/>
    </source>
</evidence>
<dbReference type="EMBL" id="MCGR01000047">
    <property type="protein sequence ID" value="ORY73240.1"/>
    <property type="molecule type" value="Genomic_DNA"/>
</dbReference>